<name>A0A2X1BWT6_9BACI</name>
<evidence type="ECO:0000313" key="1">
    <source>
        <dbReference type="EMBL" id="SPU40575.1"/>
    </source>
</evidence>
<dbReference type="EMBL" id="UAQE01000006">
    <property type="protein sequence ID" value="SPU40575.1"/>
    <property type="molecule type" value="Genomic_DNA"/>
</dbReference>
<gene>
    <name evidence="1" type="ORF">NCTC7582_05117</name>
</gene>
<reference evidence="1 2" key="1">
    <citation type="submission" date="2018-06" db="EMBL/GenBank/DDBJ databases">
        <authorList>
            <consortium name="Pathogen Informatics"/>
            <person name="Doyle S."/>
        </authorList>
    </citation>
    <scope>NUCLEOTIDE SEQUENCE [LARGE SCALE GENOMIC DNA]</scope>
    <source>
        <strain evidence="1 2">NCTC7582</strain>
    </source>
</reference>
<dbReference type="AlphaFoldDB" id="A0A2X1BWT6"/>
<dbReference type="Proteomes" id="UP000251431">
    <property type="component" value="Unassembled WGS sequence"/>
</dbReference>
<evidence type="ECO:0000313" key="2">
    <source>
        <dbReference type="Proteomes" id="UP000251431"/>
    </source>
</evidence>
<protein>
    <submittedName>
        <fullName evidence="1">Uncharacterized protein</fullName>
    </submittedName>
</protein>
<accession>A0A2X1BWT6</accession>
<organism evidence="1 2">
    <name type="scientific">Lysinibacillus capsici</name>
    <dbReference type="NCBI Taxonomy" id="2115968"/>
    <lineage>
        <taxon>Bacteria</taxon>
        <taxon>Bacillati</taxon>
        <taxon>Bacillota</taxon>
        <taxon>Bacilli</taxon>
        <taxon>Bacillales</taxon>
        <taxon>Bacillaceae</taxon>
        <taxon>Lysinibacillus</taxon>
    </lineage>
</organism>
<proteinExistence type="predicted"/>
<sequence length="58" mass="7107">MKWGLVNMEQFMDDETYQGMTRDDIIQILIMRNLNSRISDIYFENLSMEQLIKEFKRN</sequence>